<reference evidence="8" key="1">
    <citation type="submission" date="2023-04" db="EMBL/GenBank/DDBJ databases">
        <authorList>
            <person name="Vijverberg K."/>
            <person name="Xiong W."/>
            <person name="Schranz E."/>
        </authorList>
    </citation>
    <scope>NUCLEOTIDE SEQUENCE</scope>
</reference>
<evidence type="ECO:0000256" key="3">
    <source>
        <dbReference type="ARBA" id="ARBA00022771"/>
    </source>
</evidence>
<comment type="similarity">
    <text evidence="1">Belongs to the FHY3/FAR1 family.</text>
</comment>
<dbReference type="AlphaFoldDB" id="A0AA35YVA3"/>
<sequence length="1162" mass="132528">MKHLDLIQMEQVSPNSKHQNSEKPELESENGKKEFVAPCVGMEFESYDDAYNYYNCYAREAGFRVRVKNSWFKRNSREKYGAVLCCSSQGFKRIKDVNRLRKETRTGCPAMVRMRLVDSRRWRILEVTLDHNHLLGTKSFKSFKKSGICGTKNTIQSDSEGQTQTVKLYRALVIDSGGNNGISHETGRELGSGSGPVPDFHPDRLNLKKGDSQAIYNYICRMQLTNPNFFYLMDVNDEGRLRNMIWLDATCRAAIGYFSDVVYFDTSYLSSKYEVPLVTFVGMNHHCQTVLLGCGLLSGGTKESFSWVLKAWLTLTTTSGRVPQTIVTDRCRVLQSVVSEVFPKTHHRFSLLHIMKKVPEKLGGLRNYDAIKKVLMKTAYETLKPYDFETSWGFMIQRFGIGDHEWLRSLYEDRAWWAPVYLKDTSFAGISSGDTLCPVFDKYIHKQTPLKEFLDKYELALQKKHKEEANADMESRNVSPVLKTRCSFELQLSKIYTREIFKKFQVEVEEMYSCFSTTQVHVDGAVVIFLVKERVLVDGSRREIKDYEVLYNRGAVDVRCICSCFNFNGYLCRHALCVLNFNGVEEIPSKYILSRWKRDYKRLYVPDYDAAGCNTVTGTDAVQGFTQLYRSALQVVEEVGRGTFSLQSLIAIFGLVKLKFKAFLTDHGVNLLEKRFLQALDKMGKTCHLYLTKDHAIFLHNLLNGDGIQSIAQFRKEALFEDYRISSQNDDRIAFTIDLSLLHRALRSIVTIYTEFGGSHSCPTVNRLQIKLVKKLPPHSQQPMPFLTFETKGYKSAVIQDVPISKPLSRSDVLELQAALDMAQDLPQTLVQVPDMNQLQNFVDRMKNVGDVLNVSISKSGDLHLQISTTLVTLGAEFRKLVVIGEQAAVPAGDDNLSAQTRSRRAIERGDALNVQVSVKHFFKSLQCHLAKPDSAFYGIGEQGSCLTVVFQFFIPGRTESSEKVRAGPGVPPGNDNAGHGFSDFIVFKWFRDAENEESNSSSDDPTPKINEEETSEELLRKNATIHTARRGRIGWNAKSWLSLGQHQDCNRNKGGTETTAEYLRRPISTDIQLLYQAHEARHGFPGMLDSIDRIHWNWRNCPTELRGQYMTSDYQYPSMILEAVTSQYLWFWHAIYGIVNSNNDLNVLYQSPLFDEKYHDT</sequence>
<dbReference type="Pfam" id="PF04434">
    <property type="entry name" value="SWIM"/>
    <property type="match status" value="1"/>
</dbReference>
<dbReference type="SMART" id="SM00575">
    <property type="entry name" value="ZnF_PMZ"/>
    <property type="match status" value="1"/>
</dbReference>
<dbReference type="InterPro" id="IPR007150">
    <property type="entry name" value="HUS1/Mec3"/>
</dbReference>
<feature type="region of interest" description="Disordered" evidence="6">
    <location>
        <begin position="997"/>
        <end position="1024"/>
    </location>
</feature>
<dbReference type="PANTHER" id="PTHR31669">
    <property type="entry name" value="PROTEIN FAR1-RELATED SEQUENCE 10-RELATED"/>
    <property type="match status" value="1"/>
</dbReference>
<dbReference type="GO" id="GO:0006355">
    <property type="term" value="P:regulation of DNA-templated transcription"/>
    <property type="evidence" value="ECO:0007669"/>
    <property type="project" value="InterPro"/>
</dbReference>
<dbReference type="Proteomes" id="UP001177003">
    <property type="component" value="Chromosome 4"/>
</dbReference>
<evidence type="ECO:0000256" key="6">
    <source>
        <dbReference type="SAM" id="MobiDB-lite"/>
    </source>
</evidence>
<dbReference type="InterPro" id="IPR006912">
    <property type="entry name" value="Harbinger_derived_prot"/>
</dbReference>
<keyword evidence="4" id="KW-0862">Zinc</keyword>
<proteinExistence type="inferred from homology"/>
<keyword evidence="2" id="KW-0479">Metal-binding</keyword>
<feature type="region of interest" description="Disordered" evidence="6">
    <location>
        <begin position="1"/>
        <end position="30"/>
    </location>
</feature>
<evidence type="ECO:0000313" key="8">
    <source>
        <dbReference type="EMBL" id="CAI9280771.1"/>
    </source>
</evidence>
<dbReference type="Pfam" id="PF03101">
    <property type="entry name" value="FAR1"/>
    <property type="match status" value="1"/>
</dbReference>
<dbReference type="FunFam" id="3.70.10.10:FF:000010">
    <property type="entry name" value="Checkpoint protein"/>
    <property type="match status" value="1"/>
</dbReference>
<keyword evidence="3 5" id="KW-0863">Zinc-finger</keyword>
<organism evidence="8 9">
    <name type="scientific">Lactuca saligna</name>
    <name type="common">Willowleaf lettuce</name>
    <dbReference type="NCBI Taxonomy" id="75948"/>
    <lineage>
        <taxon>Eukaryota</taxon>
        <taxon>Viridiplantae</taxon>
        <taxon>Streptophyta</taxon>
        <taxon>Embryophyta</taxon>
        <taxon>Tracheophyta</taxon>
        <taxon>Spermatophyta</taxon>
        <taxon>Magnoliopsida</taxon>
        <taxon>eudicotyledons</taxon>
        <taxon>Gunneridae</taxon>
        <taxon>Pentapetalae</taxon>
        <taxon>asterids</taxon>
        <taxon>campanulids</taxon>
        <taxon>Asterales</taxon>
        <taxon>Asteraceae</taxon>
        <taxon>Cichorioideae</taxon>
        <taxon>Cichorieae</taxon>
        <taxon>Lactucinae</taxon>
        <taxon>Lactuca</taxon>
    </lineage>
</organism>
<dbReference type="GO" id="GO:0000077">
    <property type="term" value="P:DNA damage checkpoint signaling"/>
    <property type="evidence" value="ECO:0007669"/>
    <property type="project" value="InterPro"/>
</dbReference>
<feature type="compositionally biased region" description="Basic and acidic residues" evidence="6">
    <location>
        <begin position="19"/>
        <end position="30"/>
    </location>
</feature>
<dbReference type="GO" id="GO:0008270">
    <property type="term" value="F:zinc ion binding"/>
    <property type="evidence" value="ECO:0007669"/>
    <property type="project" value="UniProtKB-KW"/>
</dbReference>
<dbReference type="Pfam" id="PF04005">
    <property type="entry name" value="Hus1"/>
    <property type="match status" value="1"/>
</dbReference>
<protein>
    <recommendedName>
        <fullName evidence="7">SWIM-type domain-containing protein</fullName>
    </recommendedName>
</protein>
<dbReference type="PANTHER" id="PTHR31669:SF10">
    <property type="entry name" value="PROTEIN FAR1-RELATED SEQUENCE 6"/>
    <property type="match status" value="1"/>
</dbReference>
<keyword evidence="9" id="KW-1185">Reference proteome</keyword>
<dbReference type="EMBL" id="OX465080">
    <property type="protein sequence ID" value="CAI9280771.1"/>
    <property type="molecule type" value="Genomic_DNA"/>
</dbReference>
<evidence type="ECO:0000256" key="4">
    <source>
        <dbReference type="ARBA" id="ARBA00022833"/>
    </source>
</evidence>
<evidence type="ECO:0000256" key="5">
    <source>
        <dbReference type="PROSITE-ProRule" id="PRU00325"/>
    </source>
</evidence>
<gene>
    <name evidence="8" type="ORF">LSALG_LOCUS20505</name>
</gene>
<evidence type="ECO:0000259" key="7">
    <source>
        <dbReference type="PROSITE" id="PS50966"/>
    </source>
</evidence>
<accession>A0AA35YVA3</accession>
<dbReference type="GO" id="GO:0030896">
    <property type="term" value="C:checkpoint clamp complex"/>
    <property type="evidence" value="ECO:0007669"/>
    <property type="project" value="InterPro"/>
</dbReference>
<feature type="domain" description="SWIM-type" evidence="7">
    <location>
        <begin position="547"/>
        <end position="583"/>
    </location>
</feature>
<name>A0AA35YVA3_LACSI</name>
<dbReference type="Gene3D" id="3.70.10.10">
    <property type="match status" value="1"/>
</dbReference>
<evidence type="ECO:0000256" key="2">
    <source>
        <dbReference type="ARBA" id="ARBA00022723"/>
    </source>
</evidence>
<evidence type="ECO:0000256" key="1">
    <source>
        <dbReference type="ARBA" id="ARBA00005889"/>
    </source>
</evidence>
<dbReference type="PROSITE" id="PS50966">
    <property type="entry name" value="ZF_SWIM"/>
    <property type="match status" value="1"/>
</dbReference>
<dbReference type="InterPro" id="IPR007527">
    <property type="entry name" value="Znf_SWIM"/>
</dbReference>
<dbReference type="InterPro" id="IPR006564">
    <property type="entry name" value="Znf_PMZ"/>
</dbReference>
<dbReference type="InterPro" id="IPR004330">
    <property type="entry name" value="FAR1_DNA_bnd_dom"/>
</dbReference>
<dbReference type="InterPro" id="IPR018289">
    <property type="entry name" value="MULE_transposase_dom"/>
</dbReference>
<dbReference type="Pfam" id="PF04827">
    <property type="entry name" value="Plant_tran"/>
    <property type="match status" value="1"/>
</dbReference>
<evidence type="ECO:0000313" key="9">
    <source>
        <dbReference type="Proteomes" id="UP001177003"/>
    </source>
</evidence>
<dbReference type="InterPro" id="IPR031052">
    <property type="entry name" value="FHY3/FAR1"/>
</dbReference>
<dbReference type="Pfam" id="PF10551">
    <property type="entry name" value="MULE"/>
    <property type="match status" value="1"/>
</dbReference>